<dbReference type="EMBL" id="LITT01000058">
    <property type="protein sequence ID" value="OAA83541.1"/>
    <property type="molecule type" value="Genomic_DNA"/>
</dbReference>
<gene>
    <name evidence="5" type="ORF">WY13_03328</name>
</gene>
<dbReference type="PROSITE" id="PS00892">
    <property type="entry name" value="HIT_1"/>
    <property type="match status" value="1"/>
</dbReference>
<dbReference type="PROSITE" id="PS51084">
    <property type="entry name" value="HIT_2"/>
    <property type="match status" value="1"/>
</dbReference>
<dbReference type="SUPFAM" id="SSF54197">
    <property type="entry name" value="HIT-like"/>
    <property type="match status" value="1"/>
</dbReference>
<feature type="domain" description="HIT" evidence="4">
    <location>
        <begin position="5"/>
        <end position="114"/>
    </location>
</feature>
<dbReference type="InterPro" id="IPR019808">
    <property type="entry name" value="Histidine_triad_CS"/>
</dbReference>
<protein>
    <submittedName>
        <fullName evidence="5">HIT-like protein</fullName>
        <ecNumber evidence="5">3.-.-.-</ecNumber>
    </submittedName>
</protein>
<dbReference type="InterPro" id="IPR036265">
    <property type="entry name" value="HIT-like_sf"/>
</dbReference>
<evidence type="ECO:0000256" key="3">
    <source>
        <dbReference type="PROSITE-ProRule" id="PRU00464"/>
    </source>
</evidence>
<reference evidence="5 6" key="1">
    <citation type="journal article" date="2015" name="Biotechnol. Bioeng.">
        <title>Genome sequence and phenotypic characterization of Caulobacter segnis.</title>
        <authorList>
            <person name="Patel S."/>
            <person name="Fletcher B."/>
            <person name="Scott D.C."/>
            <person name="Ely B."/>
        </authorList>
    </citation>
    <scope>NUCLEOTIDE SEQUENCE [LARGE SCALE GENOMIC DNA]</scope>
    <source>
        <strain evidence="5 6">ERI-2</strain>
    </source>
</reference>
<dbReference type="AlphaFoldDB" id="A0A168LQ61"/>
<dbReference type="InterPro" id="IPR011146">
    <property type="entry name" value="HIT-like"/>
</dbReference>
<dbReference type="RefSeq" id="WP_063556621.1">
    <property type="nucleotide sequence ID" value="NZ_LITT01000058.1"/>
</dbReference>
<evidence type="ECO:0000256" key="1">
    <source>
        <dbReference type="PIRSR" id="PIRSR601310-1"/>
    </source>
</evidence>
<evidence type="ECO:0000313" key="6">
    <source>
        <dbReference type="Proteomes" id="UP000077407"/>
    </source>
</evidence>
<evidence type="ECO:0000256" key="2">
    <source>
        <dbReference type="PIRSR" id="PIRSR601310-3"/>
    </source>
</evidence>
<proteinExistence type="predicted"/>
<comment type="caution">
    <text evidence="5">The sequence shown here is derived from an EMBL/GenBank/DDBJ whole genome shotgun (WGS) entry which is preliminary data.</text>
</comment>
<dbReference type="CDD" id="cd01276">
    <property type="entry name" value="PKCI_related"/>
    <property type="match status" value="1"/>
</dbReference>
<dbReference type="GO" id="GO:0016787">
    <property type="term" value="F:hydrolase activity"/>
    <property type="evidence" value="ECO:0007669"/>
    <property type="project" value="UniProtKB-KW"/>
</dbReference>
<feature type="active site" description="Tele-AMP-histidine intermediate" evidence="1">
    <location>
        <position position="100"/>
    </location>
</feature>
<dbReference type="EC" id="3.-.-.-" evidence="5"/>
<dbReference type="PATRIC" id="fig|1538.10.peg.3384"/>
<dbReference type="Gene3D" id="3.30.428.10">
    <property type="entry name" value="HIT-like"/>
    <property type="match status" value="1"/>
</dbReference>
<accession>A0A168LQ61</accession>
<sequence>MEDCIFCKIIKGEIPSEKIYEDDMVLSFKDIEPAAPVHVLIIPKKHIGSINDLTEDDSKIIAHIYLVAKQIAAKLGIDEKGYRIVTNCGEEAGQTVHHVHFHLLGGRSFAWPPG</sequence>
<feature type="short sequence motif" description="Histidine triad motif" evidence="2 3">
    <location>
        <begin position="98"/>
        <end position="102"/>
    </location>
</feature>
<evidence type="ECO:0000313" key="5">
    <source>
        <dbReference type="EMBL" id="OAA83541.1"/>
    </source>
</evidence>
<evidence type="ECO:0000259" key="4">
    <source>
        <dbReference type="PROSITE" id="PS51084"/>
    </source>
</evidence>
<dbReference type="PRINTS" id="PR00332">
    <property type="entry name" value="HISTRIAD"/>
</dbReference>
<dbReference type="OrthoDB" id="9784774at2"/>
<organism evidence="5 6">
    <name type="scientific">Clostridium ljungdahlii</name>
    <dbReference type="NCBI Taxonomy" id="1538"/>
    <lineage>
        <taxon>Bacteria</taxon>
        <taxon>Bacillati</taxon>
        <taxon>Bacillota</taxon>
        <taxon>Clostridia</taxon>
        <taxon>Eubacteriales</taxon>
        <taxon>Clostridiaceae</taxon>
        <taxon>Clostridium</taxon>
    </lineage>
</organism>
<dbReference type="InterPro" id="IPR001310">
    <property type="entry name" value="Histidine_triad_HIT"/>
</dbReference>
<dbReference type="PANTHER" id="PTHR23089">
    <property type="entry name" value="HISTIDINE TRIAD HIT PROTEIN"/>
    <property type="match status" value="1"/>
</dbReference>
<name>A0A168LQ61_9CLOT</name>
<keyword evidence="5" id="KW-0378">Hydrolase</keyword>
<dbReference type="Proteomes" id="UP000077407">
    <property type="component" value="Unassembled WGS sequence"/>
</dbReference>
<dbReference type="Pfam" id="PF11969">
    <property type="entry name" value="DcpS_C"/>
    <property type="match status" value="1"/>
</dbReference>